<protein>
    <recommendedName>
        <fullName evidence="5">SGNH hydrolase-type esterase domain-containing protein</fullName>
    </recommendedName>
</protein>
<sequence length="600" mass="66606">MTEAEPVYEGPLGSTGRPGSRKPLVSQAQLICVCLVIGIGALITGAPALVLGPGSFRCDRSMVLPTMPAPPPVPPPPKRLKLPWEPVLTKEELRRGETYYGSGGRLNRLANKLLAGKPIKVYTLGGSVTGGGGASRKGGSYVDLFFSFIQQAFPHRQACPAGRCGVLCPGDHVFVNKAIAASTAFLYATCLKHHVPEVGCRTRQQHMCLRMAGGASSCRLAPPRHGPDPVPPFLLSVMLGRYHMLQDVDLVTLEFSVNERSEAQFTSPERRNFEQLLRRLLQYPSRPAIIMLHHYAWWESPGDGLDRGVFYHQPEGQLTELAHYYDIPTLSIRAAAYHLMAANIDRFRVDKVPMAGRLHRYLADNGTVIMGTIPVSHPAEGLDPFFLVDGMHPGNLGHQALAELLAQPLVRAVWEAEAGEAVYTADRREEFRPVVKNSSGFEYLPERPKAEDFMHQKWGWRGTEPGAWAELELDTRPEEEGAGGDTVVWLAHLRSYRGMGTALIECVSGCTCAPAKLDGTWQRRASLFWMTRFIVTQHRRCRVRVTVLDEAGEFPQEGHKVTLVAVMVAHLDLAQSGTLANVQELQNMRRKRRRRRKKKK</sequence>
<dbReference type="PANTHER" id="PTHR34407:SF1">
    <property type="entry name" value="SGNH HYDROLASE-TYPE ESTERASE DOMAIN-CONTAINING PROTEIN"/>
    <property type="match status" value="1"/>
</dbReference>
<dbReference type="InterPro" id="IPR036514">
    <property type="entry name" value="SGNH_hydro_sf"/>
</dbReference>
<evidence type="ECO:0000256" key="2">
    <source>
        <dbReference type="SAM" id="Phobius"/>
    </source>
</evidence>
<keyword evidence="2" id="KW-1133">Transmembrane helix</keyword>
<feature type="transmembrane region" description="Helical" evidence="2">
    <location>
        <begin position="30"/>
        <end position="52"/>
    </location>
</feature>
<keyword evidence="2" id="KW-0472">Membrane</keyword>
<evidence type="ECO:0000313" key="3">
    <source>
        <dbReference type="EMBL" id="EFN58310.1"/>
    </source>
</evidence>
<dbReference type="SUPFAM" id="SSF52266">
    <property type="entry name" value="SGNH hydrolase"/>
    <property type="match status" value="1"/>
</dbReference>
<keyword evidence="2" id="KW-0812">Transmembrane</keyword>
<dbReference type="OrthoDB" id="544608at2759"/>
<feature type="region of interest" description="Disordered" evidence="1">
    <location>
        <begin position="1"/>
        <end position="20"/>
    </location>
</feature>
<dbReference type="PANTHER" id="PTHR34407">
    <property type="entry name" value="EXPRESSED PROTEIN"/>
    <property type="match status" value="1"/>
</dbReference>
<keyword evidence="4" id="KW-1185">Reference proteome</keyword>
<dbReference type="Gene3D" id="3.40.50.1110">
    <property type="entry name" value="SGNH hydrolase"/>
    <property type="match status" value="1"/>
</dbReference>
<dbReference type="AlphaFoldDB" id="E1Z8A2"/>
<dbReference type="GeneID" id="17357457"/>
<evidence type="ECO:0000313" key="4">
    <source>
        <dbReference type="Proteomes" id="UP000008141"/>
    </source>
</evidence>
<dbReference type="KEGG" id="cvr:CHLNCDRAFT_142315"/>
<dbReference type="InParanoid" id="E1Z8A2"/>
<proteinExistence type="predicted"/>
<dbReference type="EMBL" id="GL433838">
    <property type="protein sequence ID" value="EFN58310.1"/>
    <property type="molecule type" value="Genomic_DNA"/>
</dbReference>
<accession>E1Z8A2</accession>
<dbReference type="RefSeq" id="XP_005850412.1">
    <property type="nucleotide sequence ID" value="XM_005850350.1"/>
</dbReference>
<evidence type="ECO:0000256" key="1">
    <source>
        <dbReference type="SAM" id="MobiDB-lite"/>
    </source>
</evidence>
<gene>
    <name evidence="3" type="ORF">CHLNCDRAFT_142315</name>
</gene>
<dbReference type="eggNOG" id="ENOG502S0MI">
    <property type="taxonomic scope" value="Eukaryota"/>
</dbReference>
<organism evidence="4">
    <name type="scientific">Chlorella variabilis</name>
    <name type="common">Green alga</name>
    <dbReference type="NCBI Taxonomy" id="554065"/>
    <lineage>
        <taxon>Eukaryota</taxon>
        <taxon>Viridiplantae</taxon>
        <taxon>Chlorophyta</taxon>
        <taxon>core chlorophytes</taxon>
        <taxon>Trebouxiophyceae</taxon>
        <taxon>Chlorellales</taxon>
        <taxon>Chlorellaceae</taxon>
        <taxon>Chlorella clade</taxon>
        <taxon>Chlorella</taxon>
    </lineage>
</organism>
<reference evidence="3 4" key="1">
    <citation type="journal article" date="2010" name="Plant Cell">
        <title>The Chlorella variabilis NC64A genome reveals adaptation to photosymbiosis, coevolution with viruses, and cryptic sex.</title>
        <authorList>
            <person name="Blanc G."/>
            <person name="Duncan G."/>
            <person name="Agarkova I."/>
            <person name="Borodovsky M."/>
            <person name="Gurnon J."/>
            <person name="Kuo A."/>
            <person name="Lindquist E."/>
            <person name="Lucas S."/>
            <person name="Pangilinan J."/>
            <person name="Polle J."/>
            <person name="Salamov A."/>
            <person name="Terry A."/>
            <person name="Yamada T."/>
            <person name="Dunigan D.D."/>
            <person name="Grigoriev I.V."/>
            <person name="Claverie J.M."/>
            <person name="Van Etten J.L."/>
        </authorList>
    </citation>
    <scope>NUCLEOTIDE SEQUENCE [LARGE SCALE GENOMIC DNA]</scope>
    <source>
        <strain evidence="3 4">NC64A</strain>
    </source>
</reference>
<name>E1Z8A2_CHLVA</name>
<evidence type="ECO:0008006" key="5">
    <source>
        <dbReference type="Google" id="ProtNLM"/>
    </source>
</evidence>
<dbReference type="Proteomes" id="UP000008141">
    <property type="component" value="Unassembled WGS sequence"/>
</dbReference>